<dbReference type="InterPro" id="IPR050585">
    <property type="entry name" value="Xaa-Pro_dipeptidyl-ppase/CocE"/>
</dbReference>
<dbReference type="EMBL" id="JXNT01000001">
    <property type="protein sequence ID" value="ODM22636.1"/>
    <property type="molecule type" value="Genomic_DNA"/>
</dbReference>
<organism evidence="1 2">
    <name type="scientific">Aspergillus cristatus</name>
    <name type="common">Chinese Fuzhuan brick tea-fermentation fungus</name>
    <name type="synonym">Eurotium cristatum</name>
    <dbReference type="NCBI Taxonomy" id="573508"/>
    <lineage>
        <taxon>Eukaryota</taxon>
        <taxon>Fungi</taxon>
        <taxon>Dikarya</taxon>
        <taxon>Ascomycota</taxon>
        <taxon>Pezizomycotina</taxon>
        <taxon>Eurotiomycetes</taxon>
        <taxon>Eurotiomycetidae</taxon>
        <taxon>Eurotiales</taxon>
        <taxon>Aspergillaceae</taxon>
        <taxon>Aspergillus</taxon>
        <taxon>Aspergillus subgen. Aspergillus</taxon>
    </lineage>
</organism>
<dbReference type="Proteomes" id="UP000094569">
    <property type="component" value="Unassembled WGS sequence"/>
</dbReference>
<protein>
    <submittedName>
        <fullName evidence="1">Uncharacterized protein</fullName>
    </submittedName>
</protein>
<reference evidence="1 2" key="1">
    <citation type="journal article" date="2016" name="BMC Genomics">
        <title>Comparative genomic and transcriptomic analyses of the Fuzhuan brick tea-fermentation fungus Aspergillus cristatus.</title>
        <authorList>
            <person name="Ge Y."/>
            <person name="Wang Y."/>
            <person name="Liu Y."/>
            <person name="Tan Y."/>
            <person name="Ren X."/>
            <person name="Zhang X."/>
            <person name="Hyde K.D."/>
            <person name="Liu Y."/>
            <person name="Liu Z."/>
        </authorList>
    </citation>
    <scope>NUCLEOTIDE SEQUENCE [LARGE SCALE GENOMIC DNA]</scope>
    <source>
        <strain evidence="1 2">GZAAS20.1005</strain>
    </source>
</reference>
<dbReference type="PANTHER" id="PTHR43056:SF5">
    <property type="entry name" value="PEPTIDASE S9 PROLYL OLIGOPEPTIDASE CATALYTIC DOMAIN-CONTAINING PROTEIN"/>
    <property type="match status" value="1"/>
</dbReference>
<evidence type="ECO:0000313" key="2">
    <source>
        <dbReference type="Proteomes" id="UP000094569"/>
    </source>
</evidence>
<sequence length="174" mass="19562">METPSTKVPYGHWTSPLTAEQLAHGRISLHEVVVNLKCLPTENGRYTIIEHHDGKSRNILPKESGLSAQARVHDLGGGSMAIRPDGKITFSDEKSCHVYQLDPAVVYSDNGSYSGATLVHAADQDIRYADFCHHPTDFQWVLAIREDQRNATPETQAYDVHTWWLSTPTRGRRR</sequence>
<evidence type="ECO:0000313" key="1">
    <source>
        <dbReference type="EMBL" id="ODM22636.1"/>
    </source>
</evidence>
<keyword evidence="2" id="KW-1185">Reference proteome</keyword>
<dbReference type="PANTHER" id="PTHR43056">
    <property type="entry name" value="PEPTIDASE S9 PROLYL OLIGOPEPTIDASE"/>
    <property type="match status" value="1"/>
</dbReference>
<accession>A0A1E3BQI2</accession>
<name>A0A1E3BQI2_ASPCR</name>
<gene>
    <name evidence="1" type="ORF">SI65_00225</name>
</gene>
<dbReference type="OrthoDB" id="43744at2759"/>
<comment type="caution">
    <text evidence="1">The sequence shown here is derived from an EMBL/GenBank/DDBJ whole genome shotgun (WGS) entry which is preliminary data.</text>
</comment>
<proteinExistence type="predicted"/>
<dbReference type="AlphaFoldDB" id="A0A1E3BQI2"/>
<dbReference type="STRING" id="573508.A0A1E3BQI2"/>
<dbReference type="VEuPathDB" id="FungiDB:SI65_00225"/>